<proteinExistence type="predicted"/>
<comment type="caution">
    <text evidence="1">The sequence shown here is derived from an EMBL/GenBank/DDBJ whole genome shotgun (WGS) entry which is preliminary data.</text>
</comment>
<reference evidence="1 2" key="2">
    <citation type="journal article" date="2022" name="Mol. Ecol. Resour.">
        <title>The genomes of chicory, endive, great burdock and yacon provide insights into Asteraceae paleo-polyploidization history and plant inulin production.</title>
        <authorList>
            <person name="Fan W."/>
            <person name="Wang S."/>
            <person name="Wang H."/>
            <person name="Wang A."/>
            <person name="Jiang F."/>
            <person name="Liu H."/>
            <person name="Zhao H."/>
            <person name="Xu D."/>
            <person name="Zhang Y."/>
        </authorList>
    </citation>
    <scope>NUCLEOTIDE SEQUENCE [LARGE SCALE GENOMIC DNA]</scope>
    <source>
        <strain evidence="2">cv. Yunnan</strain>
        <tissue evidence="1">Leaves</tissue>
    </source>
</reference>
<keyword evidence="2" id="KW-1185">Reference proteome</keyword>
<protein>
    <submittedName>
        <fullName evidence="1">Uncharacterized protein</fullName>
    </submittedName>
</protein>
<evidence type="ECO:0000313" key="2">
    <source>
        <dbReference type="Proteomes" id="UP001056120"/>
    </source>
</evidence>
<sequence>MEGFEPRDPEEWDASDWSGGCQRKIRLNCGNGDWFRKIAGVKVPDTRRSCGYISPEYAVRGRFSTKSDVFSYDVLVLETASDCAALDTLYPNQPIQDGKTIVSTGNTFELGFFSLGKSKNRYLGIWYKRISICTVVWVANRETPITDKSGLFKVSSHGNLEILSGGNTMVWSSNSTVSGRSYNPVVQLLDNANLVVWDTDKNNTNKNLIWQSFDHPCDTLLPGMKLGKDLVTGLERTRIMHWIERIQEWIVYGDFIVDNCDMFAVCGPYGSCSINKHPPCTCMEGFEPRNPEEWVASDWSSGCERKTPLDCGDVNGDGFRKITGVKVPDTRKSWYNVSMTLGECEMACRMKCSCMAYANLDISNGGSGCLLCGYISPEYAVHGRFSIKSDVFSFGVLVLEIVSGKKNREFSHEEHSDNLLGHEKEENAGKRRSVGEGLERVAHVWVDRPAAEVVRIWMPRRILVSFLYCAALDTIYADQSIKDGNTIVSNGKMFELGFFSPGKSKNRYLGIWYKKISICTVVWVANRETPITDKSGLFKVSSDGNLVILSGGNTTVWSSNSMLSGRSNKPVVVVQLLDTGNLAVWERVKNSTNKKLIWQSFDYIGDTFLPGMKFGKDLVTGIEWLLTSWKSPDDPSIGEYSNRLDTNGYPQCLGWQNQDIISRLGPWNGLGFSGFPNDDENSVYSYDFVINDKEIYHTFKLKGSVVQRLILTWDGRTKIMHWIDRIQDWIVYGDLKVDNCDLYAVCGRYGSCSIDKHPPCTCMEGFEPRNPKEWDASDWSSGCKRITPLNGGNVNGDWFRKITGVKVPDTRRSCGYISPEYAVHGRFSIKSDVFSFGVLVLEIVSGKKNREFTNEDHSDNLLGHVS</sequence>
<accession>A0ACB9C9S1</accession>
<dbReference type="EMBL" id="CM042038">
    <property type="protein sequence ID" value="KAI3731017.1"/>
    <property type="molecule type" value="Genomic_DNA"/>
</dbReference>
<organism evidence="1 2">
    <name type="scientific">Smallanthus sonchifolius</name>
    <dbReference type="NCBI Taxonomy" id="185202"/>
    <lineage>
        <taxon>Eukaryota</taxon>
        <taxon>Viridiplantae</taxon>
        <taxon>Streptophyta</taxon>
        <taxon>Embryophyta</taxon>
        <taxon>Tracheophyta</taxon>
        <taxon>Spermatophyta</taxon>
        <taxon>Magnoliopsida</taxon>
        <taxon>eudicotyledons</taxon>
        <taxon>Gunneridae</taxon>
        <taxon>Pentapetalae</taxon>
        <taxon>asterids</taxon>
        <taxon>campanulids</taxon>
        <taxon>Asterales</taxon>
        <taxon>Asteraceae</taxon>
        <taxon>Asteroideae</taxon>
        <taxon>Heliantheae alliance</taxon>
        <taxon>Millerieae</taxon>
        <taxon>Smallanthus</taxon>
    </lineage>
</organism>
<dbReference type="Proteomes" id="UP001056120">
    <property type="component" value="Linkage Group LG21"/>
</dbReference>
<reference evidence="2" key="1">
    <citation type="journal article" date="2022" name="Mol. Ecol. Resour.">
        <title>The genomes of chicory, endive, great burdock and yacon provide insights into Asteraceae palaeo-polyploidization history and plant inulin production.</title>
        <authorList>
            <person name="Fan W."/>
            <person name="Wang S."/>
            <person name="Wang H."/>
            <person name="Wang A."/>
            <person name="Jiang F."/>
            <person name="Liu H."/>
            <person name="Zhao H."/>
            <person name="Xu D."/>
            <person name="Zhang Y."/>
        </authorList>
    </citation>
    <scope>NUCLEOTIDE SEQUENCE [LARGE SCALE GENOMIC DNA]</scope>
    <source>
        <strain evidence="2">cv. Yunnan</strain>
    </source>
</reference>
<evidence type="ECO:0000313" key="1">
    <source>
        <dbReference type="EMBL" id="KAI3731017.1"/>
    </source>
</evidence>
<gene>
    <name evidence="1" type="ORF">L1987_62200</name>
</gene>
<name>A0ACB9C9S1_9ASTR</name>